<dbReference type="InterPro" id="IPR003165">
    <property type="entry name" value="Piwi"/>
</dbReference>
<evidence type="ECO:0000256" key="3">
    <source>
        <dbReference type="SAM" id="MobiDB-lite"/>
    </source>
</evidence>
<dbReference type="SMART" id="SM00950">
    <property type="entry name" value="Piwi"/>
    <property type="match status" value="1"/>
</dbReference>
<evidence type="ECO:0008006" key="7">
    <source>
        <dbReference type="Google" id="ProtNLM"/>
    </source>
</evidence>
<proteinExistence type="inferred from homology"/>
<dbReference type="CDD" id="cd04657">
    <property type="entry name" value="Piwi_ago-like"/>
    <property type="match status" value="1"/>
</dbReference>
<dbReference type="PANTHER" id="PTHR22891">
    <property type="entry name" value="EUKARYOTIC TRANSLATION INITIATION FACTOR 2C"/>
    <property type="match status" value="1"/>
</dbReference>
<dbReference type="InterPro" id="IPR032473">
    <property type="entry name" value="Argonaute_Mid_dom"/>
</dbReference>
<dbReference type="GO" id="GO:0003723">
    <property type="term" value="F:RNA binding"/>
    <property type="evidence" value="ECO:0007669"/>
    <property type="project" value="InterPro"/>
</dbReference>
<feature type="compositionally biased region" description="Low complexity" evidence="3">
    <location>
        <begin position="1"/>
        <end position="19"/>
    </location>
</feature>
<dbReference type="Proteomes" id="UP000007752">
    <property type="component" value="Chromosome 4"/>
</dbReference>
<dbReference type="Pfam" id="PF16487">
    <property type="entry name" value="ArgoMid"/>
    <property type="match status" value="1"/>
</dbReference>
<dbReference type="InterPro" id="IPR045246">
    <property type="entry name" value="Piwi_ago-like"/>
</dbReference>
<dbReference type="InterPro" id="IPR003100">
    <property type="entry name" value="PAZ_dom"/>
</dbReference>
<dbReference type="Pfam" id="PF02170">
    <property type="entry name" value="PAZ"/>
    <property type="match status" value="1"/>
</dbReference>
<name>B9FEW4_ORYSJ</name>
<dbReference type="InterPro" id="IPR036085">
    <property type="entry name" value="PAZ_dom_sf"/>
</dbReference>
<dbReference type="PROSITE" id="PS50822">
    <property type="entry name" value="PIWI"/>
    <property type="match status" value="1"/>
</dbReference>
<feature type="domain" description="Piwi" evidence="5">
    <location>
        <begin position="552"/>
        <end position="767"/>
    </location>
</feature>
<evidence type="ECO:0000259" key="5">
    <source>
        <dbReference type="PROSITE" id="PS50822"/>
    </source>
</evidence>
<evidence type="ECO:0000259" key="4">
    <source>
        <dbReference type="PROSITE" id="PS50821"/>
    </source>
</evidence>
<dbReference type="CDD" id="cd02846">
    <property type="entry name" value="PAZ_argonaute_like"/>
    <property type="match status" value="1"/>
</dbReference>
<reference evidence="6" key="2">
    <citation type="submission" date="2008-12" db="EMBL/GenBank/DDBJ databases">
        <title>Improved gene annotation of the rice (Oryza sativa) genomes.</title>
        <authorList>
            <person name="Wang J."/>
            <person name="Li R."/>
            <person name="Fan W."/>
            <person name="Huang Q."/>
            <person name="Zhang J."/>
            <person name="Zhou Y."/>
            <person name="Hu Y."/>
            <person name="Zi S."/>
            <person name="Li J."/>
            <person name="Ni P."/>
            <person name="Zheng H."/>
            <person name="Zhang Y."/>
            <person name="Zhao M."/>
            <person name="Hao Q."/>
            <person name="McDermott J."/>
            <person name="Samudrala R."/>
            <person name="Kristiansen K."/>
            <person name="Wong G.K.-S."/>
        </authorList>
    </citation>
    <scope>NUCLEOTIDE SEQUENCE</scope>
</reference>
<dbReference type="EMBL" id="CM000141">
    <property type="protein sequence ID" value="EEE60897.1"/>
    <property type="molecule type" value="Genomic_DNA"/>
</dbReference>
<dbReference type="InterPro" id="IPR032474">
    <property type="entry name" value="Argonaute_N"/>
</dbReference>
<dbReference type="InterPro" id="IPR036397">
    <property type="entry name" value="RNaseH_sf"/>
</dbReference>
<comment type="similarity">
    <text evidence="1">Belongs to the argonaute family. Ago subfamily.</text>
</comment>
<evidence type="ECO:0000313" key="6">
    <source>
        <dbReference type="EMBL" id="EEE60897.1"/>
    </source>
</evidence>
<feature type="domain" description="PAZ" evidence="4">
    <location>
        <begin position="212"/>
        <end position="353"/>
    </location>
</feature>
<organism evidence="6">
    <name type="scientific">Oryza sativa subsp. japonica</name>
    <name type="common">Rice</name>
    <dbReference type="NCBI Taxonomy" id="39947"/>
    <lineage>
        <taxon>Eukaryota</taxon>
        <taxon>Viridiplantae</taxon>
        <taxon>Streptophyta</taxon>
        <taxon>Embryophyta</taxon>
        <taxon>Tracheophyta</taxon>
        <taxon>Spermatophyta</taxon>
        <taxon>Magnoliopsida</taxon>
        <taxon>Liliopsida</taxon>
        <taxon>Poales</taxon>
        <taxon>Poaceae</taxon>
        <taxon>BOP clade</taxon>
        <taxon>Oryzoideae</taxon>
        <taxon>Oryzeae</taxon>
        <taxon>Oryzinae</taxon>
        <taxon>Oryza</taxon>
        <taxon>Oryza sativa</taxon>
    </lineage>
</organism>
<dbReference type="Pfam" id="PF02171">
    <property type="entry name" value="Piwi"/>
    <property type="match status" value="1"/>
</dbReference>
<evidence type="ECO:0000256" key="1">
    <source>
        <dbReference type="ARBA" id="ARBA00008201"/>
    </source>
</evidence>
<dbReference type="Pfam" id="PF16488">
    <property type="entry name" value="ArgoL2"/>
    <property type="match status" value="1"/>
</dbReference>
<reference evidence="6" key="1">
    <citation type="journal article" date="2005" name="PLoS Biol.">
        <title>The genomes of Oryza sativa: a history of duplications.</title>
        <authorList>
            <person name="Yu J."/>
            <person name="Wang J."/>
            <person name="Lin W."/>
            <person name="Li S."/>
            <person name="Li H."/>
            <person name="Zhou J."/>
            <person name="Ni P."/>
            <person name="Dong W."/>
            <person name="Hu S."/>
            <person name="Zeng C."/>
            <person name="Zhang J."/>
            <person name="Zhang Y."/>
            <person name="Li R."/>
            <person name="Xu Z."/>
            <person name="Li S."/>
            <person name="Li X."/>
            <person name="Zheng H."/>
            <person name="Cong L."/>
            <person name="Lin L."/>
            <person name="Yin J."/>
            <person name="Geng J."/>
            <person name="Li G."/>
            <person name="Shi J."/>
            <person name="Liu J."/>
            <person name="Lv H."/>
            <person name="Li J."/>
            <person name="Wang J."/>
            <person name="Deng Y."/>
            <person name="Ran L."/>
            <person name="Shi X."/>
            <person name="Wang X."/>
            <person name="Wu Q."/>
            <person name="Li C."/>
            <person name="Ren X."/>
            <person name="Wang J."/>
            <person name="Wang X."/>
            <person name="Li D."/>
            <person name="Liu D."/>
            <person name="Zhang X."/>
            <person name="Ji Z."/>
            <person name="Zhao W."/>
            <person name="Sun Y."/>
            <person name="Zhang Z."/>
            <person name="Bao J."/>
            <person name="Han Y."/>
            <person name="Dong L."/>
            <person name="Ji J."/>
            <person name="Chen P."/>
            <person name="Wu S."/>
            <person name="Liu J."/>
            <person name="Xiao Y."/>
            <person name="Bu D."/>
            <person name="Tan J."/>
            <person name="Yang L."/>
            <person name="Ye C."/>
            <person name="Zhang J."/>
            <person name="Xu J."/>
            <person name="Zhou Y."/>
            <person name="Yu Y."/>
            <person name="Zhang B."/>
            <person name="Zhuang S."/>
            <person name="Wei H."/>
            <person name="Liu B."/>
            <person name="Lei M."/>
            <person name="Yu H."/>
            <person name="Li Y."/>
            <person name="Xu H."/>
            <person name="Wei S."/>
            <person name="He X."/>
            <person name="Fang L."/>
            <person name="Zhang Z."/>
            <person name="Zhang Y."/>
            <person name="Huang X."/>
            <person name="Su Z."/>
            <person name="Tong W."/>
            <person name="Li J."/>
            <person name="Tong Z."/>
            <person name="Li S."/>
            <person name="Ye J."/>
            <person name="Wang L."/>
            <person name="Fang L."/>
            <person name="Lei T."/>
            <person name="Chen C."/>
            <person name="Chen H."/>
            <person name="Xu Z."/>
            <person name="Li H."/>
            <person name="Huang H."/>
            <person name="Zhang F."/>
            <person name="Xu H."/>
            <person name="Li N."/>
            <person name="Zhao C."/>
            <person name="Li S."/>
            <person name="Dong L."/>
            <person name="Huang Y."/>
            <person name="Li L."/>
            <person name="Xi Y."/>
            <person name="Qi Q."/>
            <person name="Li W."/>
            <person name="Zhang B."/>
            <person name="Hu W."/>
            <person name="Zhang Y."/>
            <person name="Tian X."/>
            <person name="Jiao Y."/>
            <person name="Liang X."/>
            <person name="Jin J."/>
            <person name="Gao L."/>
            <person name="Zheng W."/>
            <person name="Hao B."/>
            <person name="Liu S."/>
            <person name="Wang W."/>
            <person name="Yuan L."/>
            <person name="Cao M."/>
            <person name="McDermott J."/>
            <person name="Samudrala R."/>
            <person name="Wang J."/>
            <person name="Wong G.K."/>
            <person name="Yang H."/>
        </authorList>
    </citation>
    <scope>NUCLEOTIDE SEQUENCE [LARGE SCALE GENOMIC DNA]</scope>
</reference>
<dbReference type="AlphaFoldDB" id="B9FEW4"/>
<dbReference type="PROSITE" id="PS50821">
    <property type="entry name" value="PAZ"/>
    <property type="match status" value="1"/>
</dbReference>
<dbReference type="SMART" id="SM00949">
    <property type="entry name" value="PAZ"/>
    <property type="match status" value="1"/>
</dbReference>
<keyword evidence="2" id="KW-0943">RNA-mediated gene silencing</keyword>
<protein>
    <recommendedName>
        <fullName evidence="7">Piwi domain-containing protein</fullName>
    </recommendedName>
</protein>
<dbReference type="GO" id="GO:0031047">
    <property type="term" value="P:regulatory ncRNA-mediated gene silencing"/>
    <property type="evidence" value="ECO:0007669"/>
    <property type="project" value="UniProtKB-KW"/>
</dbReference>
<dbReference type="SUPFAM" id="SSF101690">
    <property type="entry name" value="PAZ domain"/>
    <property type="match status" value="1"/>
</dbReference>
<gene>
    <name evidence="6" type="ORF">OsJ_14581</name>
</gene>
<sequence length="767" mass="86704">MAAGMEAREGASSSSSASAPAVGEVEPPSRAVGALPPTSSKAVVLQARPGFGTVGTSCRVRANHFVVQLADKEIYHYDVAIAPELRSRERNRNIINELLRSHKKYLDGRRSPAYDGRKGMFTAGALPFTDREFVVKIANDPERGNQGEKEFKVTIKCAGAANLYMHSLKQFLAGTYPSQDRFSHKHLDIRILIVALNGGEDISATTFYKAQPVIDFALDYLNMNIRDAYSRCLRDQDRLKLKKALKGVRVETTHRRDVSIRYKITGLTSAPLKDNASTFYLIRLNFIYLSTSYTSTCYVCLYRFDQDGTRVSVVQYFNRQYSYSLKYINWPCLQAGSDSRPTYLPMEVCRIVKGQRYSRKLNECQVTRMLRLARETPEERENSILEIANENNYGNDYHAREFGIGVTNQLALVDARVLPAPMLKYHDSGQEKVCNPSIGQWNMNNKRMLNGGSINYWACLTFASCVRLAEVRTFCKELQITGEPCVRIRQERQDHLDAAVRDIHRQSAEFLSQQGVIGQQLELLVIVLPDANATVFYGRIKRLCETELDMPTMIFGADVTHPPAGEDSSPSIAAVVASMDWPEVSKYKCSVSSQSHREEIIADLFTEVKDSQNRLVYGGMIRELIESFRKANGSYKPGRIIFYRDGVSEGQFSQVLLSEMDAIRKACASIEEGYLPPVTFVVVQKRHHTRLFPEDHHARDQMDRSRNILPGTVVDTKICHPSEFDFYLCSHSGIQGTSHPTHYYVLFDENNFSADALQTLTYHLCYT</sequence>
<accession>B9FEW4</accession>
<dbReference type="InterPro" id="IPR012337">
    <property type="entry name" value="RNaseH-like_sf"/>
</dbReference>
<evidence type="ECO:0000256" key="2">
    <source>
        <dbReference type="ARBA" id="ARBA00023158"/>
    </source>
</evidence>
<dbReference type="Pfam" id="PF16486">
    <property type="entry name" value="ArgoN"/>
    <property type="match status" value="1"/>
</dbReference>
<dbReference type="Gene3D" id="3.30.420.10">
    <property type="entry name" value="Ribonuclease H-like superfamily/Ribonuclease H"/>
    <property type="match status" value="1"/>
</dbReference>
<feature type="region of interest" description="Disordered" evidence="3">
    <location>
        <begin position="1"/>
        <end position="36"/>
    </location>
</feature>
<dbReference type="Gene3D" id="2.170.260.10">
    <property type="entry name" value="paz domain"/>
    <property type="match status" value="1"/>
</dbReference>
<dbReference type="InterPro" id="IPR032472">
    <property type="entry name" value="ArgoL2"/>
</dbReference>
<dbReference type="SUPFAM" id="SSF53098">
    <property type="entry name" value="Ribonuclease H-like"/>
    <property type="match status" value="1"/>
</dbReference>